<evidence type="ECO:0000313" key="1">
    <source>
        <dbReference type="EMBL" id="TQN51485.1"/>
    </source>
</evidence>
<dbReference type="Proteomes" id="UP000315403">
    <property type="component" value="Unassembled WGS sequence"/>
</dbReference>
<gene>
    <name evidence="1" type="ORF">DLNHIDIE_01358</name>
</gene>
<evidence type="ECO:0008006" key="3">
    <source>
        <dbReference type="Google" id="ProtNLM"/>
    </source>
</evidence>
<comment type="caution">
    <text evidence="1">The sequence shown here is derived from an EMBL/GenBank/DDBJ whole genome shotgun (WGS) entry which is preliminary data.</text>
</comment>
<dbReference type="PIRSF" id="PIRSF029407">
    <property type="entry name" value="UCP029407"/>
    <property type="match status" value="1"/>
</dbReference>
<dbReference type="AlphaFoldDB" id="A0A543Q582"/>
<organism evidence="1 2">
    <name type="scientific">Acidithiobacillus thiooxidans ATCC 19377</name>
    <dbReference type="NCBI Taxonomy" id="637390"/>
    <lineage>
        <taxon>Bacteria</taxon>
        <taxon>Pseudomonadati</taxon>
        <taxon>Pseudomonadota</taxon>
        <taxon>Acidithiobacillia</taxon>
        <taxon>Acidithiobacillales</taxon>
        <taxon>Acidithiobacillaceae</taxon>
        <taxon>Acidithiobacillus</taxon>
    </lineage>
</organism>
<dbReference type="InterPro" id="IPR027417">
    <property type="entry name" value="P-loop_NTPase"/>
</dbReference>
<accession>A0A543Q582</accession>
<reference evidence="1 2" key="1">
    <citation type="submission" date="2019-03" db="EMBL/GenBank/DDBJ databases">
        <title>New insights into Acidothiobacillus thiooxidans sulfur metabolism through coupled gene expression, solution geochemistry, microscopy and spectroscopy analyses.</title>
        <authorList>
            <person name="Camacho D."/>
            <person name="Frazao R."/>
            <person name="Fouillen A."/>
            <person name="Nanci A."/>
            <person name="Lang B.F."/>
            <person name="Apte S.C."/>
            <person name="Baron C."/>
            <person name="Warren L.A."/>
        </authorList>
    </citation>
    <scope>NUCLEOTIDE SEQUENCE [LARGE SCALE GENOMIC DNA]</scope>
    <source>
        <strain evidence="1 2">ATCC 19377</strain>
    </source>
</reference>
<name>A0A543Q582_ACITH</name>
<dbReference type="RefSeq" id="WP_142087477.1">
    <property type="nucleotide sequence ID" value="NZ_SZUV01000001.1"/>
</dbReference>
<dbReference type="EMBL" id="SZUV01000001">
    <property type="protein sequence ID" value="TQN51485.1"/>
    <property type="molecule type" value="Genomic_DNA"/>
</dbReference>
<evidence type="ECO:0000313" key="2">
    <source>
        <dbReference type="Proteomes" id="UP000315403"/>
    </source>
</evidence>
<dbReference type="Gene3D" id="3.40.50.300">
    <property type="entry name" value="P-loop containing nucleotide triphosphate hydrolases"/>
    <property type="match status" value="1"/>
</dbReference>
<dbReference type="SUPFAM" id="SSF52540">
    <property type="entry name" value="P-loop containing nucleoside triphosphate hydrolases"/>
    <property type="match status" value="1"/>
</dbReference>
<protein>
    <recommendedName>
        <fullName evidence="3">Sulfotransferase family protein</fullName>
    </recommendedName>
</protein>
<proteinExistence type="predicted"/>
<sequence length="292" mass="33645">MDNKTFLEQMRNIRKNVLKNSTPSGRLAILVVGMHRSGTSACAGYLAHHGVNMGDKLMPPSPDNPRGYFEDLEFVTINDALLRQFGLNWADPRPLPEDWLQHPSIPLTKQILRERLDIRFEKCALFAIKDPRMSRFLPLWQQVLQEMNIAMEVIHVLRSPAQVAASLERREGMSSLQALMLWLVYNLDIVVSAHNISIEMLHYPEFILRPAIMEQLLLWEKHNVSSVNRTKESEMFFENALYRQRDSDFSANTLPELRKIVMQVYMAIQSSNSLPELVFARNELKKIFGAIG</sequence>
<dbReference type="InterPro" id="IPR014556">
    <property type="entry name" value="UCP029407"/>
</dbReference>